<evidence type="ECO:0000313" key="2">
    <source>
        <dbReference type="EMBL" id="MEG3439731.1"/>
    </source>
</evidence>
<name>A0AAW9R0M8_9CHRO</name>
<proteinExistence type="predicted"/>
<protein>
    <recommendedName>
        <fullName evidence="4">DUF2892 domain-containing protein</fullName>
    </recommendedName>
</protein>
<organism evidence="2 3">
    <name type="scientific">Pannus brasiliensis CCIBt3594</name>
    <dbReference type="NCBI Taxonomy" id="1427578"/>
    <lineage>
        <taxon>Bacteria</taxon>
        <taxon>Bacillati</taxon>
        <taxon>Cyanobacteriota</taxon>
        <taxon>Cyanophyceae</taxon>
        <taxon>Oscillatoriophycideae</taxon>
        <taxon>Chroococcales</taxon>
        <taxon>Microcystaceae</taxon>
        <taxon>Pannus</taxon>
    </lineage>
</organism>
<accession>A0AAW9R0M8</accession>
<sequence length="178" mass="20176">MRTYNHLVLSGGKAMTVDREIPSMPFPGDRFDRVRENTPATLNAEIDRKTIERLRDRADRSPEEISGRIRELGREWDTERVLEANASILALTGLLLGIFVHANWFWLTGIVLPFLFQHATQGWCPPLPVIRWMGVRTRDEIDREKYALKVLRGDFDSVSGSGEGIFERVSAALGAVAR</sequence>
<keyword evidence="3" id="KW-1185">Reference proteome</keyword>
<keyword evidence="1" id="KW-0472">Membrane</keyword>
<dbReference type="RefSeq" id="WP_332867210.1">
    <property type="nucleotide sequence ID" value="NZ_JBAFSM010000058.1"/>
</dbReference>
<gene>
    <name evidence="2" type="ORF">V0288_21565</name>
</gene>
<keyword evidence="1" id="KW-0812">Transmembrane</keyword>
<reference evidence="2 3" key="1">
    <citation type="submission" date="2024-01" db="EMBL/GenBank/DDBJ databases">
        <title>Genomic insights into the taxonomy and metabolism of the cyanobacterium Pannus brasiliensis CCIBt3594.</title>
        <authorList>
            <person name="Machado M."/>
            <person name="Botero N.B."/>
            <person name="Andreote A.P.D."/>
            <person name="Feitosa A.M.T."/>
            <person name="Popin R."/>
            <person name="Sivonen K."/>
            <person name="Fiore M.F."/>
        </authorList>
    </citation>
    <scope>NUCLEOTIDE SEQUENCE [LARGE SCALE GENOMIC DNA]</scope>
    <source>
        <strain evidence="2 3">CCIBt3594</strain>
    </source>
</reference>
<dbReference type="AlphaFoldDB" id="A0AAW9R0M8"/>
<dbReference type="Proteomes" id="UP001328733">
    <property type="component" value="Unassembled WGS sequence"/>
</dbReference>
<dbReference type="Gene3D" id="6.10.140.1340">
    <property type="match status" value="1"/>
</dbReference>
<comment type="caution">
    <text evidence="2">The sequence shown here is derived from an EMBL/GenBank/DDBJ whole genome shotgun (WGS) entry which is preliminary data.</text>
</comment>
<evidence type="ECO:0000256" key="1">
    <source>
        <dbReference type="SAM" id="Phobius"/>
    </source>
</evidence>
<evidence type="ECO:0008006" key="4">
    <source>
        <dbReference type="Google" id="ProtNLM"/>
    </source>
</evidence>
<keyword evidence="1" id="KW-1133">Transmembrane helix</keyword>
<dbReference type="EMBL" id="JBAFSM010000058">
    <property type="protein sequence ID" value="MEG3439731.1"/>
    <property type="molecule type" value="Genomic_DNA"/>
</dbReference>
<evidence type="ECO:0000313" key="3">
    <source>
        <dbReference type="Proteomes" id="UP001328733"/>
    </source>
</evidence>
<feature type="transmembrane region" description="Helical" evidence="1">
    <location>
        <begin position="88"/>
        <end position="116"/>
    </location>
</feature>